<accession>A0ABT6N5L8</accession>
<evidence type="ECO:0000256" key="1">
    <source>
        <dbReference type="SAM" id="SignalP"/>
    </source>
</evidence>
<comment type="caution">
    <text evidence="2">The sequence shown here is derived from an EMBL/GenBank/DDBJ whole genome shotgun (WGS) entry which is preliminary data.</text>
</comment>
<reference evidence="2" key="1">
    <citation type="submission" date="2023-04" db="EMBL/GenBank/DDBJ databases">
        <title>Sphingomonas sp. MAHUQ-71 isolated from rice field.</title>
        <authorList>
            <person name="Huq M.A."/>
        </authorList>
    </citation>
    <scope>NUCLEOTIDE SEQUENCE</scope>
    <source>
        <strain evidence="2">MAHUQ-71</strain>
    </source>
</reference>
<keyword evidence="3" id="KW-1185">Reference proteome</keyword>
<organism evidence="2 3">
    <name type="scientific">Sphingomonas oryzagri</name>
    <dbReference type="NCBI Taxonomy" id="3042314"/>
    <lineage>
        <taxon>Bacteria</taxon>
        <taxon>Pseudomonadati</taxon>
        <taxon>Pseudomonadota</taxon>
        <taxon>Alphaproteobacteria</taxon>
        <taxon>Sphingomonadales</taxon>
        <taxon>Sphingomonadaceae</taxon>
        <taxon>Sphingomonas</taxon>
    </lineage>
</organism>
<dbReference type="EMBL" id="JARYGZ010000002">
    <property type="protein sequence ID" value="MDH7640407.1"/>
    <property type="molecule type" value="Genomic_DNA"/>
</dbReference>
<feature type="chain" id="PRO_5046155252" evidence="1">
    <location>
        <begin position="22"/>
        <end position="158"/>
    </location>
</feature>
<proteinExistence type="predicted"/>
<dbReference type="Proteomes" id="UP001160625">
    <property type="component" value="Unassembled WGS sequence"/>
</dbReference>
<dbReference type="Pfam" id="PF11776">
    <property type="entry name" value="RcnB"/>
    <property type="match status" value="1"/>
</dbReference>
<name>A0ABT6N5L8_9SPHN</name>
<feature type="signal peptide" evidence="1">
    <location>
        <begin position="1"/>
        <end position="21"/>
    </location>
</feature>
<dbReference type="RefSeq" id="WP_281045752.1">
    <property type="nucleotide sequence ID" value="NZ_JARYGZ010000002.1"/>
</dbReference>
<dbReference type="Gene3D" id="3.10.450.160">
    <property type="entry name" value="inner membrane protein cigr"/>
    <property type="match status" value="1"/>
</dbReference>
<keyword evidence="1" id="KW-0732">Signal</keyword>
<evidence type="ECO:0000313" key="2">
    <source>
        <dbReference type="EMBL" id="MDH7640407.1"/>
    </source>
</evidence>
<gene>
    <name evidence="2" type="ORF">QGN17_16855</name>
</gene>
<protein>
    <submittedName>
        <fullName evidence="2">RcnB family protein</fullName>
    </submittedName>
</protein>
<evidence type="ECO:0000313" key="3">
    <source>
        <dbReference type="Proteomes" id="UP001160625"/>
    </source>
</evidence>
<dbReference type="InterPro" id="IPR024572">
    <property type="entry name" value="RcnB"/>
</dbReference>
<sequence>MRKFILASALAATLVPASAMAQSWGEVRHDNREIRQDRRDLRDAQWRGDRRDARDARRDIRDDRRERREDWRDYRRAHPDVYRGRAYVGPRAGWRYRPVAVGHRFDPVFYGQRYWIDPVRYHLRPAASGLRWIRYGNDVLLVNVRTGRVIEVNNGFFY</sequence>